<sequence length="595" mass="67569">METMLKYLEDTISNEEMMSAYIGRPPSPKLQERSERRPLLYEEADSLSEQGLKPIDFLQNEFEIPFPLDHIEDEDEDPLYVTSEERALIKTKKQAIQALQSSCKHTEKFWQIWRTHYLTSLRAQHQLEVGSQKGSHYTPKKNAVVLICDPIQPRHCWKLGRIQELVTNDGVTREASVILPSRRVIRRPISQLVPLELEDVNAESKEEASSNGQEKDNVESVGDGMEGTPQRYNLRPRKQVNYGVNQVQLTRQVSPLSVVLATFCIIGSIISINAEQPHSIRCIPGGVEVKTNYSVPYQICGEEFCKTYHRPNLTQVVKFPPQVILNEHQVRWKFAEEPLGTMEIVCPAAPFCDHLDCSFCSAVIFNPECWPVGAILATVALIYFFITGCYVFLYVPLIIGTPIRIVTSWGWRGILHIMGAVLRQLGNIRRRRQRRRPADLVELLAVATLIFLQFHHGEGCQQVDLFSHTSTICENSNQGSVCKVHLSDVLKLNSFRKEACFKLVKGNTSIHELRAEWNTLSLLCEPEITSLTRDAKYHVISKKRCARWGSCVEQKCMGINETSVVEELEEGNKYPGITSPVESPVTTYSAMSKQI</sequence>
<dbReference type="InterPro" id="IPR009878">
    <property type="entry name" value="Phlebovirus_G2_fusion"/>
</dbReference>
<dbReference type="AlphaFoldDB" id="A0AAN8EU63"/>
<dbReference type="InterPro" id="IPR040676">
    <property type="entry name" value="DUF5641"/>
</dbReference>
<evidence type="ECO:0000313" key="5">
    <source>
        <dbReference type="EMBL" id="KAK5968211.1"/>
    </source>
</evidence>
<evidence type="ECO:0000259" key="4">
    <source>
        <dbReference type="Pfam" id="PF18701"/>
    </source>
</evidence>
<proteinExistence type="predicted"/>
<gene>
    <name evidence="5" type="ORF">GCK32_014545</name>
</gene>
<name>A0AAN8EU63_TRICO</name>
<dbReference type="Pfam" id="PF18701">
    <property type="entry name" value="DUF5641"/>
    <property type="match status" value="1"/>
</dbReference>
<feature type="domain" description="DUF5641" evidence="4">
    <location>
        <begin position="102"/>
        <end position="195"/>
    </location>
</feature>
<feature type="transmembrane region" description="Helical" evidence="2">
    <location>
        <begin position="374"/>
        <end position="397"/>
    </location>
</feature>
<comment type="caution">
    <text evidence="5">The sequence shown here is derived from an EMBL/GenBank/DDBJ whole genome shotgun (WGS) entry which is preliminary data.</text>
</comment>
<keyword evidence="2" id="KW-1133">Transmembrane helix</keyword>
<organism evidence="5 6">
    <name type="scientific">Trichostrongylus colubriformis</name>
    <name type="common">Black scour worm</name>
    <dbReference type="NCBI Taxonomy" id="6319"/>
    <lineage>
        <taxon>Eukaryota</taxon>
        <taxon>Metazoa</taxon>
        <taxon>Ecdysozoa</taxon>
        <taxon>Nematoda</taxon>
        <taxon>Chromadorea</taxon>
        <taxon>Rhabditida</taxon>
        <taxon>Rhabditina</taxon>
        <taxon>Rhabditomorpha</taxon>
        <taxon>Strongyloidea</taxon>
        <taxon>Trichostrongylidae</taxon>
        <taxon>Trichostrongylus</taxon>
    </lineage>
</organism>
<keyword evidence="6" id="KW-1185">Reference proteome</keyword>
<feature type="region of interest" description="Disordered" evidence="1">
    <location>
        <begin position="201"/>
        <end position="234"/>
    </location>
</feature>
<dbReference type="Pfam" id="PF07245">
    <property type="entry name" value="Phlebovirus_G2"/>
    <property type="match status" value="1"/>
</dbReference>
<evidence type="ECO:0000256" key="1">
    <source>
        <dbReference type="SAM" id="MobiDB-lite"/>
    </source>
</evidence>
<keyword evidence="2" id="KW-0472">Membrane</keyword>
<evidence type="ECO:0000256" key="2">
    <source>
        <dbReference type="SAM" id="Phobius"/>
    </source>
</evidence>
<accession>A0AAN8EU63</accession>
<dbReference type="Proteomes" id="UP001331761">
    <property type="component" value="Unassembled WGS sequence"/>
</dbReference>
<keyword evidence="2" id="KW-0812">Transmembrane</keyword>
<dbReference type="EMBL" id="WIXE01021634">
    <property type="protein sequence ID" value="KAK5968211.1"/>
    <property type="molecule type" value="Genomic_DNA"/>
</dbReference>
<feature type="compositionally biased region" description="Basic and acidic residues" evidence="1">
    <location>
        <begin position="202"/>
        <end position="218"/>
    </location>
</feature>
<reference evidence="5 6" key="1">
    <citation type="submission" date="2019-10" db="EMBL/GenBank/DDBJ databases">
        <title>Assembly and Annotation for the nematode Trichostrongylus colubriformis.</title>
        <authorList>
            <person name="Martin J."/>
        </authorList>
    </citation>
    <scope>NUCLEOTIDE SEQUENCE [LARGE SCALE GENOMIC DNA]</scope>
    <source>
        <strain evidence="5">G859</strain>
        <tissue evidence="5">Whole worm</tissue>
    </source>
</reference>
<evidence type="ECO:0000259" key="3">
    <source>
        <dbReference type="Pfam" id="PF07245"/>
    </source>
</evidence>
<feature type="domain" description="Phlebovirus glycoprotein G2 fusion" evidence="3">
    <location>
        <begin position="460"/>
        <end position="582"/>
    </location>
</feature>
<evidence type="ECO:0000313" key="6">
    <source>
        <dbReference type="Proteomes" id="UP001331761"/>
    </source>
</evidence>
<protein>
    <submittedName>
        <fullName evidence="5">DUF5641 domain-containing protein</fullName>
    </submittedName>
</protein>